<protein>
    <submittedName>
        <fullName evidence="2">tRNA threonylcarbamoyl adenosine modification protein YeaZ</fullName>
    </submittedName>
</protein>
<proteinExistence type="predicted"/>
<dbReference type="InterPro" id="IPR022496">
    <property type="entry name" value="T6A_TsaB"/>
</dbReference>
<dbReference type="InterPro" id="IPR000905">
    <property type="entry name" value="Gcp-like_dom"/>
</dbReference>
<keyword evidence="3" id="KW-1185">Reference proteome</keyword>
<dbReference type="Gene3D" id="3.30.420.40">
    <property type="match status" value="2"/>
</dbReference>
<dbReference type="PANTHER" id="PTHR11735">
    <property type="entry name" value="TRNA N6-ADENOSINE THREONYLCARBAMOYLTRANSFERASE"/>
    <property type="match status" value="1"/>
</dbReference>
<accession>A0A1T4YV61</accession>
<dbReference type="GO" id="GO:0005829">
    <property type="term" value="C:cytosol"/>
    <property type="evidence" value="ECO:0007669"/>
    <property type="project" value="TreeGrafter"/>
</dbReference>
<dbReference type="SUPFAM" id="SSF53067">
    <property type="entry name" value="Actin-like ATPase domain"/>
    <property type="match status" value="2"/>
</dbReference>
<organism evidence="2 3">
    <name type="scientific">Aeromicrobium choanae</name>
    <dbReference type="NCBI Taxonomy" id="1736691"/>
    <lineage>
        <taxon>Bacteria</taxon>
        <taxon>Bacillati</taxon>
        <taxon>Actinomycetota</taxon>
        <taxon>Actinomycetes</taxon>
        <taxon>Propionibacteriales</taxon>
        <taxon>Nocardioidaceae</taxon>
        <taxon>Aeromicrobium</taxon>
    </lineage>
</organism>
<dbReference type="STRING" id="1736691.SAMN06295964_0860"/>
<dbReference type="Pfam" id="PF00814">
    <property type="entry name" value="TsaD"/>
    <property type="match status" value="1"/>
</dbReference>
<dbReference type="GO" id="GO:0002949">
    <property type="term" value="P:tRNA threonylcarbamoyladenosine modification"/>
    <property type="evidence" value="ECO:0007669"/>
    <property type="project" value="InterPro"/>
</dbReference>
<dbReference type="RefSeq" id="WP_078699002.1">
    <property type="nucleotide sequence ID" value="NZ_LT796768.1"/>
</dbReference>
<reference evidence="3" key="1">
    <citation type="submission" date="2017-02" db="EMBL/GenBank/DDBJ databases">
        <authorList>
            <person name="Varghese N."/>
            <person name="Submissions S."/>
        </authorList>
    </citation>
    <scope>NUCLEOTIDE SEQUENCE [LARGE SCALE GENOMIC DNA]</scope>
    <source>
        <strain evidence="3">9H-4</strain>
    </source>
</reference>
<dbReference type="EMBL" id="LT796768">
    <property type="protein sequence ID" value="SKB05181.1"/>
    <property type="molecule type" value="Genomic_DNA"/>
</dbReference>
<gene>
    <name evidence="2" type="ORF">SAMN06295964_0860</name>
</gene>
<dbReference type="PANTHER" id="PTHR11735:SF11">
    <property type="entry name" value="TRNA THREONYLCARBAMOYLADENOSINE BIOSYNTHESIS PROTEIN TSAB"/>
    <property type="match status" value="1"/>
</dbReference>
<dbReference type="Proteomes" id="UP000191040">
    <property type="component" value="Chromosome I"/>
</dbReference>
<evidence type="ECO:0000313" key="2">
    <source>
        <dbReference type="EMBL" id="SKB05181.1"/>
    </source>
</evidence>
<feature type="domain" description="Gcp-like" evidence="1">
    <location>
        <begin position="33"/>
        <end position="151"/>
    </location>
</feature>
<sequence length="212" mass="21413">MLLLAFDTAAPAISVALHDGSSVVAEATGEGAMAHGELLAPAIRTVLERAGAAPADLTDVAVGVGPGPFTGLRVGVVTALSLGQTLGLATHGVCSLDILAAEVAGRFDTDFVVATDARRKEVYWGRFRADGVRITGPDVDYPDTVAALGLPVVGRGGVLYADRLAAVEGAPLDPSAAALAGLVAGGMAAELPLEPLYLRRPDAMPQVAPKLA</sequence>
<evidence type="ECO:0000313" key="3">
    <source>
        <dbReference type="Proteomes" id="UP000191040"/>
    </source>
</evidence>
<dbReference type="AlphaFoldDB" id="A0A1T4YV61"/>
<dbReference type="OrthoDB" id="9809995at2"/>
<evidence type="ECO:0000259" key="1">
    <source>
        <dbReference type="Pfam" id="PF00814"/>
    </source>
</evidence>
<name>A0A1T4YV61_9ACTN</name>
<dbReference type="NCBIfam" id="TIGR03725">
    <property type="entry name" value="T6A_YeaZ"/>
    <property type="match status" value="1"/>
</dbReference>
<dbReference type="InterPro" id="IPR043129">
    <property type="entry name" value="ATPase_NBD"/>
</dbReference>